<feature type="transmembrane region" description="Helical" evidence="7">
    <location>
        <begin position="491"/>
        <end position="514"/>
    </location>
</feature>
<protein>
    <recommendedName>
        <fullName evidence="8">Major facilitator superfamily (MFS) profile domain-containing protein</fullName>
    </recommendedName>
</protein>
<feature type="transmembrane region" description="Helical" evidence="7">
    <location>
        <begin position="175"/>
        <end position="196"/>
    </location>
</feature>
<feature type="transmembrane region" description="Helical" evidence="7">
    <location>
        <begin position="394"/>
        <end position="413"/>
    </location>
</feature>
<dbReference type="EMBL" id="SWFS01000097">
    <property type="protein sequence ID" value="KAA8916501.1"/>
    <property type="molecule type" value="Genomic_DNA"/>
</dbReference>
<dbReference type="PANTHER" id="PTHR23502:SF31">
    <property type="entry name" value="POLYAMINE TRANSPORTER 1"/>
    <property type="match status" value="1"/>
</dbReference>
<evidence type="ECO:0000256" key="4">
    <source>
        <dbReference type="ARBA" id="ARBA00022989"/>
    </source>
</evidence>
<evidence type="ECO:0000256" key="2">
    <source>
        <dbReference type="ARBA" id="ARBA00022448"/>
    </source>
</evidence>
<dbReference type="PANTHER" id="PTHR23502">
    <property type="entry name" value="MAJOR FACILITATOR SUPERFAMILY"/>
    <property type="match status" value="1"/>
</dbReference>
<evidence type="ECO:0000313" key="10">
    <source>
        <dbReference type="Proteomes" id="UP000761534"/>
    </source>
</evidence>
<dbReference type="PROSITE" id="PS50850">
    <property type="entry name" value="MFS"/>
    <property type="match status" value="1"/>
</dbReference>
<evidence type="ECO:0000256" key="7">
    <source>
        <dbReference type="SAM" id="Phobius"/>
    </source>
</evidence>
<reference evidence="9" key="1">
    <citation type="journal article" date="2019" name="G3 (Bethesda)">
        <title>Genome Assemblies of Two Rare Opportunistic Yeast Pathogens: Diutina rugosa (syn. Candida rugosa) and Trichomonascus ciferrii (syn. Candida ciferrii).</title>
        <authorList>
            <person name="Mixao V."/>
            <person name="Saus E."/>
            <person name="Hansen A.P."/>
            <person name="Lass-Florl C."/>
            <person name="Gabaldon T."/>
        </authorList>
    </citation>
    <scope>NUCLEOTIDE SEQUENCE</scope>
    <source>
        <strain evidence="9">CBS 4856</strain>
    </source>
</reference>
<name>A0A642V9K4_9ASCO</name>
<gene>
    <name evidence="9" type="ORF">TRICI_001364</name>
</gene>
<feature type="transmembrane region" description="Helical" evidence="7">
    <location>
        <begin position="317"/>
        <end position="344"/>
    </location>
</feature>
<comment type="caution">
    <text evidence="9">The sequence shown here is derived from an EMBL/GenBank/DDBJ whole genome shotgun (WGS) entry which is preliminary data.</text>
</comment>
<keyword evidence="10" id="KW-1185">Reference proteome</keyword>
<dbReference type="AlphaFoldDB" id="A0A642V9K4"/>
<keyword evidence="5 7" id="KW-0472">Membrane</keyword>
<dbReference type="GO" id="GO:0022857">
    <property type="term" value="F:transmembrane transporter activity"/>
    <property type="evidence" value="ECO:0007669"/>
    <property type="project" value="InterPro"/>
</dbReference>
<keyword evidence="4 7" id="KW-1133">Transmembrane helix</keyword>
<feature type="transmembrane region" description="Helical" evidence="7">
    <location>
        <begin position="454"/>
        <end position="479"/>
    </location>
</feature>
<proteinExistence type="predicted"/>
<dbReference type="Proteomes" id="UP000761534">
    <property type="component" value="Unassembled WGS sequence"/>
</dbReference>
<feature type="transmembrane region" description="Helical" evidence="7">
    <location>
        <begin position="356"/>
        <end position="374"/>
    </location>
</feature>
<dbReference type="GO" id="GO:0005886">
    <property type="term" value="C:plasma membrane"/>
    <property type="evidence" value="ECO:0007669"/>
    <property type="project" value="TreeGrafter"/>
</dbReference>
<evidence type="ECO:0000256" key="1">
    <source>
        <dbReference type="ARBA" id="ARBA00004141"/>
    </source>
</evidence>
<feature type="transmembrane region" description="Helical" evidence="7">
    <location>
        <begin position="84"/>
        <end position="107"/>
    </location>
</feature>
<dbReference type="InterPro" id="IPR011701">
    <property type="entry name" value="MFS"/>
</dbReference>
<keyword evidence="3 7" id="KW-0812">Transmembrane</keyword>
<dbReference type="Gene3D" id="1.20.1250.20">
    <property type="entry name" value="MFS general substrate transporter like domains"/>
    <property type="match status" value="1"/>
</dbReference>
<dbReference type="InterPro" id="IPR036259">
    <property type="entry name" value="MFS_trans_sf"/>
</dbReference>
<organism evidence="9 10">
    <name type="scientific">Trichomonascus ciferrii</name>
    <dbReference type="NCBI Taxonomy" id="44093"/>
    <lineage>
        <taxon>Eukaryota</taxon>
        <taxon>Fungi</taxon>
        <taxon>Dikarya</taxon>
        <taxon>Ascomycota</taxon>
        <taxon>Saccharomycotina</taxon>
        <taxon>Dipodascomycetes</taxon>
        <taxon>Dipodascales</taxon>
        <taxon>Trichomonascaceae</taxon>
        <taxon>Trichomonascus</taxon>
        <taxon>Trichomonascus ciferrii complex</taxon>
    </lineage>
</organism>
<accession>A0A642V9K4</accession>
<keyword evidence="2" id="KW-0813">Transport</keyword>
<dbReference type="FunFam" id="1.20.1250.20:FF:000011">
    <property type="entry name" value="MFS multidrug transporter, putative"/>
    <property type="match status" value="1"/>
</dbReference>
<dbReference type="SUPFAM" id="SSF103473">
    <property type="entry name" value="MFS general substrate transporter"/>
    <property type="match status" value="1"/>
</dbReference>
<feature type="transmembrane region" description="Helical" evidence="7">
    <location>
        <begin position="425"/>
        <end position="447"/>
    </location>
</feature>
<dbReference type="InterPro" id="IPR020846">
    <property type="entry name" value="MFS_dom"/>
</dbReference>
<feature type="region of interest" description="Disordered" evidence="6">
    <location>
        <begin position="1"/>
        <end position="33"/>
    </location>
</feature>
<comment type="subcellular location">
    <subcellularLocation>
        <location evidence="1">Membrane</location>
        <topology evidence="1">Multi-pass membrane protein</topology>
    </subcellularLocation>
</comment>
<evidence type="ECO:0000256" key="5">
    <source>
        <dbReference type="ARBA" id="ARBA00023136"/>
    </source>
</evidence>
<feature type="transmembrane region" description="Helical" evidence="7">
    <location>
        <begin position="208"/>
        <end position="229"/>
    </location>
</feature>
<dbReference type="Pfam" id="PF07690">
    <property type="entry name" value="MFS_1"/>
    <property type="match status" value="1"/>
</dbReference>
<evidence type="ECO:0000259" key="8">
    <source>
        <dbReference type="PROSITE" id="PS50850"/>
    </source>
</evidence>
<dbReference type="CDD" id="cd17323">
    <property type="entry name" value="MFS_Tpo1_MDR_like"/>
    <property type="match status" value="1"/>
</dbReference>
<feature type="transmembrane region" description="Helical" evidence="7">
    <location>
        <begin position="113"/>
        <end position="139"/>
    </location>
</feature>
<evidence type="ECO:0000256" key="3">
    <source>
        <dbReference type="ARBA" id="ARBA00022692"/>
    </source>
</evidence>
<evidence type="ECO:0000256" key="6">
    <source>
        <dbReference type="SAM" id="MobiDB-lite"/>
    </source>
</evidence>
<dbReference type="VEuPathDB" id="FungiDB:TRICI_001364"/>
<feature type="transmembrane region" description="Helical" evidence="7">
    <location>
        <begin position="151"/>
        <end position="169"/>
    </location>
</feature>
<dbReference type="OrthoDB" id="9986881at2759"/>
<sequence length="523" mass="57346">MSDDGKMSSEESGYNTEDRISQSDVEQQVNKYGVPVDPGTATVTMGSGRSIPPIPCENEKEYVVDFDGAEDPAHPFNWSLWKKLLACFSLGFTTMTVAWGSAIYATAVPELEMIYGVSEVVLTLGLSLYIAGFAGGPVIWGSLSEMYGRKMPIMVSQLLFVCFIFGVAVAKDLQTIMLCRFFAGFLGSAPLSVVGGSFSDMFNHKHRGIALIGFLSTVFLGPIIAPVVGGYIAASYLGWRWTHYITGIMGSLALVLDFFFYEESHYPVILGKKAQQLRKDTGNWAIHGPLENKSLDVKEIIVTTLFGPIKLMFTQPIILLSSVYIAFVYGILYLCLEVYPIIFIEGYGFSPANGELPYIGVFVGMMVSAVYLICMEPHYFRKVVAKGFKPAPEARLDAAILPSILFPVGLFWLCWSGNYPDKVHWIVPTIGGAFIGFALMGIFLGVLTYAVESYLHLAASVLAANAFLRAAFAAAFPLFAKQMFHNMGIQWAGTLLGCLAVVMIPIPVLFRVYASRLEKSINK</sequence>
<evidence type="ECO:0000313" key="9">
    <source>
        <dbReference type="EMBL" id="KAA8916501.1"/>
    </source>
</evidence>
<feature type="domain" description="Major facilitator superfamily (MFS) profile" evidence="8">
    <location>
        <begin position="79"/>
        <end position="523"/>
    </location>
</feature>